<dbReference type="OrthoDB" id="526025at2759"/>
<evidence type="ECO:0000313" key="14">
    <source>
        <dbReference type="Proteomes" id="UP000028924"/>
    </source>
</evidence>
<dbReference type="Gene3D" id="3.20.20.80">
    <property type="entry name" value="Glycosidases"/>
    <property type="match status" value="1"/>
</dbReference>
<evidence type="ECO:0000313" key="13">
    <source>
        <dbReference type="EMBL" id="KFM25289.1"/>
    </source>
</evidence>
<comment type="subcellular location">
    <subcellularLocation>
        <location evidence="1">Endomembrane system</location>
    </subcellularLocation>
</comment>
<dbReference type="Pfam" id="PF01055">
    <property type="entry name" value="Glyco_hydro_31_2nd"/>
    <property type="match status" value="1"/>
</dbReference>
<feature type="chain" id="PRO_5001828848" description="Maltase" evidence="11">
    <location>
        <begin position="20"/>
        <end position="1082"/>
    </location>
</feature>
<dbReference type="GO" id="GO:0030246">
    <property type="term" value="F:carbohydrate binding"/>
    <property type="evidence" value="ECO:0007669"/>
    <property type="project" value="InterPro"/>
</dbReference>
<dbReference type="SUPFAM" id="SSF74650">
    <property type="entry name" value="Galactose mutarotase-like"/>
    <property type="match status" value="1"/>
</dbReference>
<keyword evidence="14" id="KW-1185">Reference proteome</keyword>
<dbReference type="InterPro" id="IPR013780">
    <property type="entry name" value="Glyco_hydro_b"/>
</dbReference>
<feature type="domain" description="P-type" evidence="12">
    <location>
        <begin position="21"/>
        <end position="69"/>
    </location>
</feature>
<feature type="disulfide bond" evidence="9">
    <location>
        <begin position="32"/>
        <end position="47"/>
    </location>
</feature>
<dbReference type="InterPro" id="IPR017957">
    <property type="entry name" value="P_trefoil_CS"/>
</dbReference>
<sequence>MATGLLVMLATSFLIPVAADQECDWTGPRVDCGYVGITEGECRNKGCCWNPADFQDFPYVDVPWCFTQNAHPAEYEAAKIQEDNGGGSYAELALVKSVQPELGPDVTKLSASVRRVGCDTLRLTLRDADEARWEVPTHLFKSDILAGSGPSMNGACGGSATTLEYNLLPHPFSLTVTRSGDGASLFNSTGQRLVFKDQYLELSTVLSPGATLFGAGERVSRSLHLARNGAPRPLWNRDIGPALEEQNSYGSHPWVLGLEPGTARGGFVFGGPTPLAVMEQFTAVIGRPALVPYWTLGWHQCKYGYASVWEVREVVANYSAAGLPLEAQWIDIDQMDHWMDFTFDPVDFPVEEMQALVEDLHANGQKFVPILDPGIKVEPGYHAYDEALKRDLFVRNVEGDPYLGWVWPGPCHFLDYLLPRTAAYWEEELAAHHNILPWDGIWIDMNEISNFCTGDLCRLKPETESEVMSVLNSHHDGSSEYNAHQLYSLAQTRVTAAAVESSYLGVGAYAAHWTGDNVATWDQLAKSIAGVLNIGLVGIAMGGADICGFQGNTTSELCARWVSLGAFYPFARSHSDLHSTRQELYLWPEVAEAGRQALSQRYRLLPYLYSTMRAAHDTGAPAMRPLWMTFPEDVAGHRNDRQFMFGDALLVTPVLTQGARSVEGHFPPGTWYSLWNASDVVHARANGTDVTLDAPLERIPYHVRGGRIIGTAEPRRTTRDTKAGALTLLVALPGEGSGAERSAHGVVYNDDGESARASPCSFLHANVTVRRDGQGSLSGTLKIAFGSSWAWPGGARYPDDALGGAESVAADGDPPIPWPSLAGLRILGWEGGAPEAWHVPAIRFIDLHIYLFVRSIDSEGSMDSCQDLFASKRLRRSGGILTQTDHDGFEQDEGSPRVFSATSSQSSLGAYMGCESTGDASGSTPYSEQYDEDRAGPQLLALVRRGEYSPSEVTPELLMTMLWIMDSWHSQYKSRADVCLQIYLALHPAPQPMFHYFKAHMLAMQPGILQSCGWNARVDSELPACDDLLAQHPVHAAILNFVQDEVVRRCSGMCVAQNHDQIQQARFVAALPMAFDKVVSVF</sequence>
<dbReference type="SMART" id="SM00018">
    <property type="entry name" value="PD"/>
    <property type="match status" value="1"/>
</dbReference>
<evidence type="ECO:0000256" key="11">
    <source>
        <dbReference type="SAM" id="SignalP"/>
    </source>
</evidence>
<dbReference type="PROSITE" id="PS00129">
    <property type="entry name" value="GLYCOSYL_HYDROL_F31_1"/>
    <property type="match status" value="1"/>
</dbReference>
<keyword evidence="5 9" id="KW-1015">Disulfide bond</keyword>
<accession>A0A087SHT5</accession>
<dbReference type="InterPro" id="IPR000519">
    <property type="entry name" value="P_trefoil_dom"/>
</dbReference>
<proteinExistence type="inferred from homology"/>
<keyword evidence="6" id="KW-0325">Glycoprotein</keyword>
<dbReference type="Pfam" id="PF13802">
    <property type="entry name" value="Gal_mutarotas_2"/>
    <property type="match status" value="1"/>
</dbReference>
<dbReference type="Pfam" id="PF00088">
    <property type="entry name" value="Trefoil"/>
    <property type="match status" value="1"/>
</dbReference>
<keyword evidence="4" id="KW-0472">Membrane</keyword>
<evidence type="ECO:0000256" key="10">
    <source>
        <dbReference type="RuleBase" id="RU361185"/>
    </source>
</evidence>
<reference evidence="13 14" key="1">
    <citation type="journal article" date="2014" name="BMC Genomics">
        <title>Oil accumulation mechanisms of the oleaginous microalga Chlorella protothecoides revealed through its genome, transcriptomes, and proteomes.</title>
        <authorList>
            <person name="Gao C."/>
            <person name="Wang Y."/>
            <person name="Shen Y."/>
            <person name="Yan D."/>
            <person name="He X."/>
            <person name="Dai J."/>
            <person name="Wu Q."/>
        </authorList>
    </citation>
    <scope>NUCLEOTIDE SEQUENCE [LARGE SCALE GENOMIC DNA]</scope>
    <source>
        <strain evidence="13 14">0710</strain>
    </source>
</reference>
<evidence type="ECO:0000256" key="9">
    <source>
        <dbReference type="PROSITE-ProRule" id="PRU00779"/>
    </source>
</evidence>
<dbReference type="GO" id="GO:0004553">
    <property type="term" value="F:hydrolase activity, hydrolyzing O-glycosyl compounds"/>
    <property type="evidence" value="ECO:0007669"/>
    <property type="project" value="InterPro"/>
</dbReference>
<keyword evidence="7 10" id="KW-0326">Glycosidase</keyword>
<dbReference type="STRING" id="3075.A0A087SHT5"/>
<dbReference type="CDD" id="cd06602">
    <property type="entry name" value="GH31_MGAM_SI_GAA"/>
    <property type="match status" value="1"/>
</dbReference>
<dbReference type="PROSITE" id="PS00025">
    <property type="entry name" value="P_TREFOIL_1"/>
    <property type="match status" value="1"/>
</dbReference>
<name>A0A087SHT5_AUXPR</name>
<evidence type="ECO:0000256" key="4">
    <source>
        <dbReference type="ARBA" id="ARBA00023136"/>
    </source>
</evidence>
<dbReference type="SUPFAM" id="SSF51011">
    <property type="entry name" value="Glycosyl hydrolase domain"/>
    <property type="match status" value="1"/>
</dbReference>
<dbReference type="CDD" id="cd14752">
    <property type="entry name" value="GH31_N"/>
    <property type="match status" value="1"/>
</dbReference>
<dbReference type="GO" id="GO:0016324">
    <property type="term" value="C:apical plasma membrane"/>
    <property type="evidence" value="ECO:0007669"/>
    <property type="project" value="UniProtKB-SubCell"/>
</dbReference>
<evidence type="ECO:0000259" key="12">
    <source>
        <dbReference type="PROSITE" id="PS51448"/>
    </source>
</evidence>
<dbReference type="InterPro" id="IPR025887">
    <property type="entry name" value="Glyco_hydro_31_N_dom"/>
</dbReference>
<dbReference type="SUPFAM" id="SSF51445">
    <property type="entry name" value="(Trans)glycosidases"/>
    <property type="match status" value="1"/>
</dbReference>
<dbReference type="PANTHER" id="PTHR22762:SF133">
    <property type="entry name" value="P-TYPE DOMAIN-CONTAINING PROTEIN"/>
    <property type="match status" value="1"/>
</dbReference>
<dbReference type="EMBL" id="KL662114">
    <property type="protein sequence ID" value="KFM25289.1"/>
    <property type="molecule type" value="Genomic_DNA"/>
</dbReference>
<dbReference type="InterPro" id="IPR000322">
    <property type="entry name" value="Glyco_hydro_31_TIM"/>
</dbReference>
<dbReference type="Gene3D" id="2.60.40.1760">
    <property type="entry name" value="glycosyl hydrolase (family 31)"/>
    <property type="match status" value="1"/>
</dbReference>
<dbReference type="InterPro" id="IPR044913">
    <property type="entry name" value="P_trefoil_dom_sf"/>
</dbReference>
<evidence type="ECO:0000256" key="6">
    <source>
        <dbReference type="ARBA" id="ARBA00023180"/>
    </source>
</evidence>
<dbReference type="AlphaFoldDB" id="A0A087SHT5"/>
<dbReference type="KEGG" id="apro:F751_3969"/>
<evidence type="ECO:0000256" key="3">
    <source>
        <dbReference type="ARBA" id="ARBA00022801"/>
    </source>
</evidence>
<evidence type="ECO:0000256" key="1">
    <source>
        <dbReference type="ARBA" id="ARBA00004308"/>
    </source>
</evidence>
<feature type="signal peptide" evidence="11">
    <location>
        <begin position="1"/>
        <end position="19"/>
    </location>
</feature>
<dbReference type="InterPro" id="IPR030458">
    <property type="entry name" value="Glyco_hydro_31_AS"/>
</dbReference>
<dbReference type="GO" id="GO:0005975">
    <property type="term" value="P:carbohydrate metabolic process"/>
    <property type="evidence" value="ECO:0007669"/>
    <property type="project" value="InterPro"/>
</dbReference>
<dbReference type="InterPro" id="IPR048395">
    <property type="entry name" value="Glyco_hydro_31_C"/>
</dbReference>
<dbReference type="InterPro" id="IPR017853">
    <property type="entry name" value="GH"/>
</dbReference>
<dbReference type="CDD" id="cd00111">
    <property type="entry name" value="Trefoil"/>
    <property type="match status" value="1"/>
</dbReference>
<dbReference type="Pfam" id="PF21365">
    <property type="entry name" value="Glyco_hydro_31_3rd"/>
    <property type="match status" value="1"/>
</dbReference>
<evidence type="ECO:0000256" key="8">
    <source>
        <dbReference type="ARBA" id="ARBA00041343"/>
    </source>
</evidence>
<organism evidence="13 14">
    <name type="scientific">Auxenochlorella protothecoides</name>
    <name type="common">Green microalga</name>
    <name type="synonym">Chlorella protothecoides</name>
    <dbReference type="NCBI Taxonomy" id="3075"/>
    <lineage>
        <taxon>Eukaryota</taxon>
        <taxon>Viridiplantae</taxon>
        <taxon>Chlorophyta</taxon>
        <taxon>core chlorophytes</taxon>
        <taxon>Trebouxiophyceae</taxon>
        <taxon>Chlorellales</taxon>
        <taxon>Chlorellaceae</taxon>
        <taxon>Auxenochlorella</taxon>
    </lineage>
</organism>
<evidence type="ECO:0000256" key="2">
    <source>
        <dbReference type="ARBA" id="ARBA00007806"/>
    </source>
</evidence>
<keyword evidence="3 10" id="KW-0378">Hydrolase</keyword>
<dbReference type="InterPro" id="IPR011013">
    <property type="entry name" value="Gal_mutarotase_sf_dom"/>
</dbReference>
<dbReference type="PANTHER" id="PTHR22762">
    <property type="entry name" value="ALPHA-GLUCOSIDASE"/>
    <property type="match status" value="1"/>
</dbReference>
<dbReference type="Gene3D" id="2.60.40.1180">
    <property type="entry name" value="Golgi alpha-mannosidase II"/>
    <property type="match status" value="2"/>
</dbReference>
<dbReference type="RefSeq" id="XP_011398181.1">
    <property type="nucleotide sequence ID" value="XM_011399879.1"/>
</dbReference>
<dbReference type="Gene3D" id="4.10.110.10">
    <property type="entry name" value="Spasmolytic Protein, domain 1"/>
    <property type="match status" value="1"/>
</dbReference>
<comment type="caution">
    <text evidence="9">Lacks conserved residue(s) required for the propagation of feature annotation.</text>
</comment>
<gene>
    <name evidence="13" type="ORF">F751_3969</name>
</gene>
<dbReference type="PROSITE" id="PS51448">
    <property type="entry name" value="P_TREFOIL_2"/>
    <property type="match status" value="1"/>
</dbReference>
<evidence type="ECO:0000256" key="5">
    <source>
        <dbReference type="ARBA" id="ARBA00023157"/>
    </source>
</evidence>
<keyword evidence="11" id="KW-0732">Signal</keyword>
<dbReference type="Proteomes" id="UP000028924">
    <property type="component" value="Unassembled WGS sequence"/>
</dbReference>
<dbReference type="GeneID" id="23615360"/>
<evidence type="ECO:0000256" key="7">
    <source>
        <dbReference type="ARBA" id="ARBA00023295"/>
    </source>
</evidence>
<comment type="similarity">
    <text evidence="2 10">Belongs to the glycosyl hydrolase 31 family.</text>
</comment>
<dbReference type="eggNOG" id="KOG1065">
    <property type="taxonomic scope" value="Eukaryota"/>
</dbReference>
<protein>
    <recommendedName>
        <fullName evidence="8">Maltase</fullName>
    </recommendedName>
</protein>